<proteinExistence type="predicted"/>
<accession>A0ABW1SDW3</accession>
<evidence type="ECO:0000256" key="1">
    <source>
        <dbReference type="ARBA" id="ARBA00022553"/>
    </source>
</evidence>
<gene>
    <name evidence="4" type="ORF">ACFQDM_16885</name>
</gene>
<reference evidence="5" key="1">
    <citation type="journal article" date="2019" name="Int. J. Syst. Evol. Microbiol.">
        <title>The Global Catalogue of Microorganisms (GCM) 10K type strain sequencing project: providing services to taxonomists for standard genome sequencing and annotation.</title>
        <authorList>
            <consortium name="The Broad Institute Genomics Platform"/>
            <consortium name="The Broad Institute Genome Sequencing Center for Infectious Disease"/>
            <person name="Wu L."/>
            <person name="Ma J."/>
        </authorList>
    </citation>
    <scope>NUCLEOTIDE SEQUENCE [LARGE SCALE GENOMIC DNA]</scope>
    <source>
        <strain evidence="5">CGMCC-1.15741</strain>
    </source>
</reference>
<organism evidence="4 5">
    <name type="scientific">Ponticaulis profundi</name>
    <dbReference type="NCBI Taxonomy" id="2665222"/>
    <lineage>
        <taxon>Bacteria</taxon>
        <taxon>Pseudomonadati</taxon>
        <taxon>Pseudomonadota</taxon>
        <taxon>Alphaproteobacteria</taxon>
        <taxon>Hyphomonadales</taxon>
        <taxon>Hyphomonadaceae</taxon>
        <taxon>Ponticaulis</taxon>
    </lineage>
</organism>
<dbReference type="Proteomes" id="UP001596303">
    <property type="component" value="Unassembled WGS sequence"/>
</dbReference>
<keyword evidence="5" id="KW-1185">Reference proteome</keyword>
<dbReference type="SUPFAM" id="SSF52172">
    <property type="entry name" value="CheY-like"/>
    <property type="match status" value="1"/>
</dbReference>
<keyword evidence="1 2" id="KW-0597">Phosphoprotein</keyword>
<dbReference type="SMART" id="SM00448">
    <property type="entry name" value="REC"/>
    <property type="match status" value="1"/>
</dbReference>
<dbReference type="InterPro" id="IPR001789">
    <property type="entry name" value="Sig_transdc_resp-reg_receiver"/>
</dbReference>
<dbReference type="EMBL" id="JBHSSW010000066">
    <property type="protein sequence ID" value="MFC6199757.1"/>
    <property type="molecule type" value="Genomic_DNA"/>
</dbReference>
<dbReference type="PANTHER" id="PTHR44591">
    <property type="entry name" value="STRESS RESPONSE REGULATOR PROTEIN 1"/>
    <property type="match status" value="1"/>
</dbReference>
<protein>
    <submittedName>
        <fullName evidence="4">Response regulator</fullName>
    </submittedName>
</protein>
<name>A0ABW1SDW3_9PROT</name>
<dbReference type="PROSITE" id="PS50110">
    <property type="entry name" value="RESPONSE_REGULATORY"/>
    <property type="match status" value="1"/>
</dbReference>
<dbReference type="PANTHER" id="PTHR44591:SF3">
    <property type="entry name" value="RESPONSE REGULATORY DOMAIN-CONTAINING PROTEIN"/>
    <property type="match status" value="1"/>
</dbReference>
<feature type="domain" description="Response regulatory" evidence="3">
    <location>
        <begin position="7"/>
        <end position="124"/>
    </location>
</feature>
<dbReference type="Gene3D" id="3.40.50.2300">
    <property type="match status" value="1"/>
</dbReference>
<evidence type="ECO:0000313" key="4">
    <source>
        <dbReference type="EMBL" id="MFC6199757.1"/>
    </source>
</evidence>
<dbReference type="Pfam" id="PF00072">
    <property type="entry name" value="Response_reg"/>
    <property type="match status" value="1"/>
</dbReference>
<comment type="caution">
    <text evidence="4">The sequence shown here is derived from an EMBL/GenBank/DDBJ whole genome shotgun (WGS) entry which is preliminary data.</text>
</comment>
<evidence type="ECO:0000313" key="5">
    <source>
        <dbReference type="Proteomes" id="UP001596303"/>
    </source>
</evidence>
<dbReference type="RefSeq" id="WP_377381165.1">
    <property type="nucleotide sequence ID" value="NZ_JBHSSW010000066.1"/>
</dbReference>
<feature type="modified residue" description="4-aspartylphosphate" evidence="2">
    <location>
        <position position="57"/>
    </location>
</feature>
<sequence>MAKQLKRILYLEDDEHISEIAQLSLGLNPELEVRHCERGADAIAKFSDFRPDLLLFDVMLPDMDGVETLAEIRKLPGGEDTPVIFMTAKAQTHEQSQYLGNGALSVIVKPFDAFNLPNQLNDIWEKNDAPAHQN</sequence>
<evidence type="ECO:0000256" key="2">
    <source>
        <dbReference type="PROSITE-ProRule" id="PRU00169"/>
    </source>
</evidence>
<dbReference type="InterPro" id="IPR011006">
    <property type="entry name" value="CheY-like_superfamily"/>
</dbReference>
<evidence type="ECO:0000259" key="3">
    <source>
        <dbReference type="PROSITE" id="PS50110"/>
    </source>
</evidence>
<dbReference type="InterPro" id="IPR050595">
    <property type="entry name" value="Bact_response_regulator"/>
</dbReference>